<keyword evidence="4" id="KW-1185">Reference proteome</keyword>
<dbReference type="PANTHER" id="PTHR21240:SF28">
    <property type="entry name" value="ISO-OROTATE DECARBOXYLASE (EUROFUNG)"/>
    <property type="match status" value="1"/>
</dbReference>
<feature type="domain" description="Amidohydrolase-related" evidence="2">
    <location>
        <begin position="7"/>
        <end position="327"/>
    </location>
</feature>
<dbReference type="Pfam" id="PF04909">
    <property type="entry name" value="Amidohydro_2"/>
    <property type="match status" value="1"/>
</dbReference>
<gene>
    <name evidence="3" type="ORF">LH29_20525</name>
</gene>
<evidence type="ECO:0000313" key="4">
    <source>
        <dbReference type="Proteomes" id="UP000032544"/>
    </source>
</evidence>
<name>A0A0D8J5E3_9BACT</name>
<dbReference type="PANTHER" id="PTHR21240">
    <property type="entry name" value="2-AMINO-3-CARBOXYLMUCONATE-6-SEMIALDEHYDE DECARBOXYLASE"/>
    <property type="match status" value="1"/>
</dbReference>
<organism evidence="3 4">
    <name type="scientific">Draconibacterium sediminis</name>
    <dbReference type="NCBI Taxonomy" id="1544798"/>
    <lineage>
        <taxon>Bacteria</taxon>
        <taxon>Pseudomonadati</taxon>
        <taxon>Bacteroidota</taxon>
        <taxon>Bacteroidia</taxon>
        <taxon>Marinilabiliales</taxon>
        <taxon>Prolixibacteraceae</taxon>
        <taxon>Draconibacterium</taxon>
    </lineage>
</organism>
<dbReference type="GO" id="GO:0019748">
    <property type="term" value="P:secondary metabolic process"/>
    <property type="evidence" value="ECO:0007669"/>
    <property type="project" value="TreeGrafter"/>
</dbReference>
<reference evidence="3 4" key="1">
    <citation type="submission" date="2014-09" db="EMBL/GenBank/DDBJ databases">
        <title>Draft Genome Sequence of Draconibacterium sp. JN14CK-3.</title>
        <authorList>
            <person name="Dong C."/>
            <person name="Lai Q."/>
            <person name="Shao Z."/>
        </authorList>
    </citation>
    <scope>NUCLEOTIDE SEQUENCE [LARGE SCALE GENOMIC DNA]</scope>
    <source>
        <strain evidence="3 4">JN14CK-3</strain>
    </source>
</reference>
<dbReference type="GO" id="GO:0016787">
    <property type="term" value="F:hydrolase activity"/>
    <property type="evidence" value="ECO:0007669"/>
    <property type="project" value="InterPro"/>
</dbReference>
<dbReference type="EMBL" id="JRHC01000006">
    <property type="protein sequence ID" value="KJF42190.1"/>
    <property type="molecule type" value="Genomic_DNA"/>
</dbReference>
<dbReference type="SUPFAM" id="SSF51556">
    <property type="entry name" value="Metallo-dependent hydrolases"/>
    <property type="match status" value="1"/>
</dbReference>
<dbReference type="STRING" id="1544798.LH29_20525"/>
<evidence type="ECO:0000313" key="3">
    <source>
        <dbReference type="EMBL" id="KJF42190.1"/>
    </source>
</evidence>
<dbReference type="InterPro" id="IPR032465">
    <property type="entry name" value="ACMSD"/>
</dbReference>
<dbReference type="GO" id="GO:0005737">
    <property type="term" value="C:cytoplasm"/>
    <property type="evidence" value="ECO:0007669"/>
    <property type="project" value="TreeGrafter"/>
</dbReference>
<evidence type="ECO:0000259" key="2">
    <source>
        <dbReference type="Pfam" id="PF04909"/>
    </source>
</evidence>
<dbReference type="Proteomes" id="UP000032544">
    <property type="component" value="Unassembled WGS sequence"/>
</dbReference>
<evidence type="ECO:0000256" key="1">
    <source>
        <dbReference type="ARBA" id="ARBA00023239"/>
    </source>
</evidence>
<comment type="caution">
    <text evidence="3">The sequence shown here is derived from an EMBL/GenBank/DDBJ whole genome shotgun (WGS) entry which is preliminary data.</text>
</comment>
<dbReference type="RefSeq" id="WP_045032964.1">
    <property type="nucleotide sequence ID" value="NZ_JRHC01000006.1"/>
</dbReference>
<proteinExistence type="predicted"/>
<sequence length="335" mass="37840">MKTTNKIDVHHHIFPKEYVEALKEVGIEKSIGVKLPKWTVETSFKKMKENGVKIAMLSISTPGVYFPDVKVPDDFPEVLARLTNEIIAETKDIYPDQFGGFATIPMLNPDAALTELNYALDTLHLNGVCLMTNYLGKYLGDEIFEPFFNELNKRKAVVYIHPTDPGVEFDSGLGMPNALIEAPFDTTRAVANMMYSGVLDRYPEIRYILSHGGGTIPYIAWRLAGIEYGQKDKKPPIIRTFYDFLVNGEPSKGLQHLKRMYYDTANVSGNYAIKTLQDFAGPDHIVFGTDVCISKLAPIVTKNLLKQGDFNDNQLEKMAFTNCLKLFPELEKYYK</sequence>
<keyword evidence="1" id="KW-0456">Lyase</keyword>
<dbReference type="AlphaFoldDB" id="A0A0D8J5E3"/>
<dbReference type="Gene3D" id="3.20.20.140">
    <property type="entry name" value="Metal-dependent hydrolases"/>
    <property type="match status" value="1"/>
</dbReference>
<dbReference type="GO" id="GO:0016831">
    <property type="term" value="F:carboxy-lyase activity"/>
    <property type="evidence" value="ECO:0007669"/>
    <property type="project" value="InterPro"/>
</dbReference>
<dbReference type="InterPro" id="IPR032466">
    <property type="entry name" value="Metal_Hydrolase"/>
</dbReference>
<accession>A0A0D8J5E3</accession>
<dbReference type="InterPro" id="IPR006680">
    <property type="entry name" value="Amidohydro-rel"/>
</dbReference>
<protein>
    <recommendedName>
        <fullName evidence="2">Amidohydrolase-related domain-containing protein</fullName>
    </recommendedName>
</protein>